<keyword evidence="1" id="KW-0966">Cell projection</keyword>
<gene>
    <name evidence="1" type="ORF">MNBD_GAMMA16-368</name>
</gene>
<sequence>MSNDNLTTTAVALTWDGNIAPVVSAQGLDSVAEQIVAMAKEHNIPLHEDAQLAQLLMTLELGEEIPEELYIVIAKVIAFAYYVSGRTSVLGEQEF</sequence>
<dbReference type="GO" id="GO:0009306">
    <property type="term" value="P:protein secretion"/>
    <property type="evidence" value="ECO:0007669"/>
    <property type="project" value="InterPro"/>
</dbReference>
<keyword evidence="1" id="KW-0282">Flagellum</keyword>
<dbReference type="Gene3D" id="3.40.1690.10">
    <property type="entry name" value="secretion proteins EscU"/>
    <property type="match status" value="1"/>
</dbReference>
<name>A0A3B0ZIX4_9ZZZZ</name>
<dbReference type="SUPFAM" id="SSF160544">
    <property type="entry name" value="EscU C-terminal domain-like"/>
    <property type="match status" value="1"/>
</dbReference>
<dbReference type="PANTHER" id="PTHR30531">
    <property type="entry name" value="FLAGELLAR BIOSYNTHETIC PROTEIN FLHB"/>
    <property type="match status" value="1"/>
</dbReference>
<evidence type="ECO:0000313" key="1">
    <source>
        <dbReference type="EMBL" id="VAW87267.1"/>
    </source>
</evidence>
<dbReference type="InterPro" id="IPR006135">
    <property type="entry name" value="T3SS_substrate_exporter"/>
</dbReference>
<dbReference type="GO" id="GO:0005886">
    <property type="term" value="C:plasma membrane"/>
    <property type="evidence" value="ECO:0007669"/>
    <property type="project" value="TreeGrafter"/>
</dbReference>
<proteinExistence type="predicted"/>
<dbReference type="Pfam" id="PF01312">
    <property type="entry name" value="Bac_export_2"/>
    <property type="match status" value="1"/>
</dbReference>
<dbReference type="PANTHER" id="PTHR30531:SF12">
    <property type="entry name" value="FLAGELLAR BIOSYNTHETIC PROTEIN FLHB"/>
    <property type="match status" value="1"/>
</dbReference>
<dbReference type="EMBL" id="UOFO01000115">
    <property type="protein sequence ID" value="VAW87267.1"/>
    <property type="molecule type" value="Genomic_DNA"/>
</dbReference>
<protein>
    <submittedName>
        <fullName evidence="1">Flagellar biosynthesis protein FlhB</fullName>
    </submittedName>
</protein>
<accession>A0A3B0ZIX4</accession>
<keyword evidence="1" id="KW-0969">Cilium</keyword>
<dbReference type="InterPro" id="IPR029025">
    <property type="entry name" value="T3SS_substrate_exporter_C"/>
</dbReference>
<organism evidence="1">
    <name type="scientific">hydrothermal vent metagenome</name>
    <dbReference type="NCBI Taxonomy" id="652676"/>
    <lineage>
        <taxon>unclassified sequences</taxon>
        <taxon>metagenomes</taxon>
        <taxon>ecological metagenomes</taxon>
    </lineage>
</organism>
<reference evidence="1" key="1">
    <citation type="submission" date="2018-06" db="EMBL/GenBank/DDBJ databases">
        <authorList>
            <person name="Zhirakovskaya E."/>
        </authorList>
    </citation>
    <scope>NUCLEOTIDE SEQUENCE</scope>
</reference>
<dbReference type="AlphaFoldDB" id="A0A3B0ZIX4"/>